<sequence length="336" mass="38321">MEILDIILMILLLLHFSLVSGQSVELFENSQKDCETQCVKGLVSGSDTVNFTAQVQYSDDPNMNILFFVKRNYDRMYQLLSLYNIHEDCNRNKYLTCTDVSQNVINITIRQVAFTELSEALIYVKLVTSSHVEIKSETRRFPLINNPSNTTGRLVINGQEITKDNDQCLSAISGNDLSIHFKCESQVLPCLIDVVFDDEEKHVQGTYEVKCNRKIKSQNLKKFTIYYGACKLEHTPKIKRCTISVTEWSTRNLPILLAVMVASSTFLICIIIFIIVRIILKALRNKLHLKQQLERKGKHKTEMGDFLPSHVNQSTQDSDHISLSSESTLYISAAED</sequence>
<keyword evidence="2" id="KW-0732">Signal</keyword>
<feature type="chain" id="PRO_5043774496" evidence="2">
    <location>
        <begin position="22"/>
        <end position="336"/>
    </location>
</feature>
<dbReference type="AlphaFoldDB" id="A0AAV2I914"/>
<dbReference type="EMBL" id="CAXITT010000487">
    <property type="protein sequence ID" value="CAL1542461.1"/>
    <property type="molecule type" value="Genomic_DNA"/>
</dbReference>
<keyword evidence="1" id="KW-0472">Membrane</keyword>
<comment type="caution">
    <text evidence="3">The sequence shown here is derived from an EMBL/GenBank/DDBJ whole genome shotgun (WGS) entry which is preliminary data.</text>
</comment>
<accession>A0AAV2I914</accession>
<feature type="signal peptide" evidence="2">
    <location>
        <begin position="1"/>
        <end position="21"/>
    </location>
</feature>
<evidence type="ECO:0000256" key="1">
    <source>
        <dbReference type="SAM" id="Phobius"/>
    </source>
</evidence>
<evidence type="ECO:0000313" key="3">
    <source>
        <dbReference type="EMBL" id="CAL1542461.1"/>
    </source>
</evidence>
<protein>
    <submittedName>
        <fullName evidence="3">Uncharacterized protein</fullName>
    </submittedName>
</protein>
<proteinExistence type="predicted"/>
<keyword evidence="1" id="KW-0812">Transmembrane</keyword>
<gene>
    <name evidence="3" type="ORF">GSLYS_00016053001</name>
</gene>
<evidence type="ECO:0000313" key="4">
    <source>
        <dbReference type="Proteomes" id="UP001497497"/>
    </source>
</evidence>
<evidence type="ECO:0000256" key="2">
    <source>
        <dbReference type="SAM" id="SignalP"/>
    </source>
</evidence>
<name>A0AAV2I914_LYMST</name>
<keyword evidence="4" id="KW-1185">Reference proteome</keyword>
<dbReference type="Proteomes" id="UP001497497">
    <property type="component" value="Unassembled WGS sequence"/>
</dbReference>
<feature type="transmembrane region" description="Helical" evidence="1">
    <location>
        <begin position="255"/>
        <end position="280"/>
    </location>
</feature>
<organism evidence="3 4">
    <name type="scientific">Lymnaea stagnalis</name>
    <name type="common">Great pond snail</name>
    <name type="synonym">Helix stagnalis</name>
    <dbReference type="NCBI Taxonomy" id="6523"/>
    <lineage>
        <taxon>Eukaryota</taxon>
        <taxon>Metazoa</taxon>
        <taxon>Spiralia</taxon>
        <taxon>Lophotrochozoa</taxon>
        <taxon>Mollusca</taxon>
        <taxon>Gastropoda</taxon>
        <taxon>Heterobranchia</taxon>
        <taxon>Euthyneura</taxon>
        <taxon>Panpulmonata</taxon>
        <taxon>Hygrophila</taxon>
        <taxon>Lymnaeoidea</taxon>
        <taxon>Lymnaeidae</taxon>
        <taxon>Lymnaea</taxon>
    </lineage>
</organism>
<keyword evidence="1" id="KW-1133">Transmembrane helix</keyword>
<reference evidence="3 4" key="1">
    <citation type="submission" date="2024-04" db="EMBL/GenBank/DDBJ databases">
        <authorList>
            <consortium name="Genoscope - CEA"/>
            <person name="William W."/>
        </authorList>
    </citation>
    <scope>NUCLEOTIDE SEQUENCE [LARGE SCALE GENOMIC DNA]</scope>
</reference>